<keyword evidence="2" id="KW-1185">Reference proteome</keyword>
<organism evidence="1 2">
    <name type="scientific">Caerostris extrusa</name>
    <name type="common">Bark spider</name>
    <name type="synonym">Caerostris bankana</name>
    <dbReference type="NCBI Taxonomy" id="172846"/>
    <lineage>
        <taxon>Eukaryota</taxon>
        <taxon>Metazoa</taxon>
        <taxon>Ecdysozoa</taxon>
        <taxon>Arthropoda</taxon>
        <taxon>Chelicerata</taxon>
        <taxon>Arachnida</taxon>
        <taxon>Araneae</taxon>
        <taxon>Araneomorphae</taxon>
        <taxon>Entelegynae</taxon>
        <taxon>Araneoidea</taxon>
        <taxon>Araneidae</taxon>
        <taxon>Caerostris</taxon>
    </lineage>
</organism>
<evidence type="ECO:0000313" key="2">
    <source>
        <dbReference type="Proteomes" id="UP001054945"/>
    </source>
</evidence>
<comment type="caution">
    <text evidence="1">The sequence shown here is derived from an EMBL/GenBank/DDBJ whole genome shotgun (WGS) entry which is preliminary data.</text>
</comment>
<reference evidence="1 2" key="1">
    <citation type="submission" date="2021-06" db="EMBL/GenBank/DDBJ databases">
        <title>Caerostris extrusa draft genome.</title>
        <authorList>
            <person name="Kono N."/>
            <person name="Arakawa K."/>
        </authorList>
    </citation>
    <scope>NUCLEOTIDE SEQUENCE [LARGE SCALE GENOMIC DNA]</scope>
</reference>
<proteinExistence type="predicted"/>
<gene>
    <name evidence="1" type="ORF">CEXT_543641</name>
</gene>
<name>A0AAV4R2Q8_CAEEX</name>
<sequence>MSLHDVVHRLLAEVLNPFYLIKQCRRPQIRISVCKPELRQIFFQDSHETRRLAKNRRISLFCPHHFFAFEEQEECSTPPHFNVSNIKCNAVKRGGTMLFAFMSQEEIHLCFKQIRGEFHWKKDVLRSLQLHNYCL</sequence>
<dbReference type="Proteomes" id="UP001054945">
    <property type="component" value="Unassembled WGS sequence"/>
</dbReference>
<evidence type="ECO:0000313" key="1">
    <source>
        <dbReference type="EMBL" id="GIY14672.1"/>
    </source>
</evidence>
<accession>A0AAV4R2Q8</accession>
<dbReference type="AlphaFoldDB" id="A0AAV4R2Q8"/>
<dbReference type="EMBL" id="BPLR01007129">
    <property type="protein sequence ID" value="GIY14672.1"/>
    <property type="molecule type" value="Genomic_DNA"/>
</dbReference>
<protein>
    <submittedName>
        <fullName evidence="1">Uncharacterized protein</fullName>
    </submittedName>
</protein>